<accession>A0ABS6H1W0</accession>
<gene>
    <name evidence="5" type="ORF">JJQ90_02970</name>
</gene>
<evidence type="ECO:0000256" key="1">
    <source>
        <dbReference type="ARBA" id="ARBA00001946"/>
    </source>
</evidence>
<name>A0ABS6H1W0_9PROT</name>
<keyword evidence="2" id="KW-0479">Metal-binding</keyword>
<reference evidence="5 6" key="1">
    <citation type="submission" date="2021-01" db="EMBL/GenBank/DDBJ databases">
        <title>Roseomonas sp. nov, a bacterium isolated from an oil production mixture in Yumen Oilfield.</title>
        <authorList>
            <person name="Wu D."/>
        </authorList>
    </citation>
    <scope>NUCLEOTIDE SEQUENCE [LARGE SCALE GENOMIC DNA]</scope>
    <source>
        <strain evidence="5 6">ROY-5-3</strain>
    </source>
</reference>
<dbReference type="PANTHER" id="PTHR32308:SF0">
    <property type="entry name" value="HPCH_HPAI ALDOLASE_CITRATE LYASE DOMAIN-CONTAINING PROTEIN"/>
    <property type="match status" value="1"/>
</dbReference>
<dbReference type="PANTHER" id="PTHR32308">
    <property type="entry name" value="LYASE BETA SUBUNIT, PUTATIVE (AFU_ORTHOLOGUE AFUA_4G13030)-RELATED"/>
    <property type="match status" value="1"/>
</dbReference>
<keyword evidence="5" id="KW-0456">Lyase</keyword>
<evidence type="ECO:0000256" key="3">
    <source>
        <dbReference type="ARBA" id="ARBA00022842"/>
    </source>
</evidence>
<evidence type="ECO:0000259" key="4">
    <source>
        <dbReference type="Pfam" id="PF03328"/>
    </source>
</evidence>
<sequence>MHQTPRAAIWRSMLYVPANVPRFVAKAPASGADAIILDLEDSVPVAQKAAAREGLAEAVATCRTGPAAVLVRINRPLRLAVRDIEAAVACGADGILVTKAMDGGHVRLIAEILDDLEGATPRCRLLPLIESAAAVERMAEIGAASPRVTALLVGAEDLAAEIGCTSDDEVMVAIKRRMAVAAAQAGVAAMGTLGSIADFRDLEKLRDTVARSRRAGFTGGSCIHPAVIPILNEGFAPSEKELDLARRQIAAAEAAEAEGRGSFEVDGRMVDEPILRRARRILAAAR</sequence>
<keyword evidence="6" id="KW-1185">Reference proteome</keyword>
<comment type="caution">
    <text evidence="5">The sequence shown here is derived from an EMBL/GenBank/DDBJ whole genome shotgun (WGS) entry which is preliminary data.</text>
</comment>
<keyword evidence="3" id="KW-0460">Magnesium</keyword>
<proteinExistence type="predicted"/>
<organism evidence="5 6">
    <name type="scientific">Falsiroseomonas oleicola</name>
    <dbReference type="NCBI Taxonomy" id="2801474"/>
    <lineage>
        <taxon>Bacteria</taxon>
        <taxon>Pseudomonadati</taxon>
        <taxon>Pseudomonadota</taxon>
        <taxon>Alphaproteobacteria</taxon>
        <taxon>Acetobacterales</taxon>
        <taxon>Roseomonadaceae</taxon>
        <taxon>Falsiroseomonas</taxon>
    </lineage>
</organism>
<dbReference type="InterPro" id="IPR005000">
    <property type="entry name" value="Aldolase/citrate-lyase_domain"/>
</dbReference>
<dbReference type="EMBL" id="JAERQM010000001">
    <property type="protein sequence ID" value="MBU8542647.1"/>
    <property type="molecule type" value="Genomic_DNA"/>
</dbReference>
<evidence type="ECO:0000313" key="6">
    <source>
        <dbReference type="Proteomes" id="UP000689967"/>
    </source>
</evidence>
<dbReference type="GO" id="GO:0016829">
    <property type="term" value="F:lyase activity"/>
    <property type="evidence" value="ECO:0007669"/>
    <property type="project" value="UniProtKB-KW"/>
</dbReference>
<dbReference type="PIRSF" id="PIRSF015582">
    <property type="entry name" value="Cit_lyase_B"/>
    <property type="match status" value="1"/>
</dbReference>
<dbReference type="RefSeq" id="WP_216872949.1">
    <property type="nucleotide sequence ID" value="NZ_JAERQM010000001.1"/>
</dbReference>
<dbReference type="Pfam" id="PF03328">
    <property type="entry name" value="HpcH_HpaI"/>
    <property type="match status" value="1"/>
</dbReference>
<dbReference type="Proteomes" id="UP000689967">
    <property type="component" value="Unassembled WGS sequence"/>
</dbReference>
<feature type="domain" description="HpcH/HpaI aldolase/citrate lyase" evidence="4">
    <location>
        <begin position="11"/>
        <end position="225"/>
    </location>
</feature>
<protein>
    <submittedName>
        <fullName evidence="5">CoA ester lyase</fullName>
    </submittedName>
</protein>
<dbReference type="InterPro" id="IPR011206">
    <property type="entry name" value="Citrate_lyase_beta/mcl1/mcl2"/>
</dbReference>
<evidence type="ECO:0000256" key="2">
    <source>
        <dbReference type="ARBA" id="ARBA00022723"/>
    </source>
</evidence>
<comment type="cofactor">
    <cofactor evidence="1">
        <name>Mg(2+)</name>
        <dbReference type="ChEBI" id="CHEBI:18420"/>
    </cofactor>
</comment>
<evidence type="ECO:0000313" key="5">
    <source>
        <dbReference type="EMBL" id="MBU8542647.1"/>
    </source>
</evidence>